<sequence length="169" mass="18648">MPVLSTMGLKKIYVADAGADGTMPAKGAGWKDLGDVYQDTCQLTDSDPETTVHKSETSSKKITQVGETETTLALSLMDPDLDLLARYFGGTVEGETPNRKWVRPKKLPYKEFAIWQQPEEGLFIGCPNVRIIPKFEITYSSTGICLVPLTIQYQAELQIDEAMTDPTKA</sequence>
<comment type="caution">
    <text evidence="1">The sequence shown here is derived from an EMBL/GenBank/DDBJ whole genome shotgun (WGS) entry which is preliminary data.</text>
</comment>
<organism evidence="1 2">
    <name type="scientific">Mediterranea massiliensis</name>
    <dbReference type="NCBI Taxonomy" id="1841865"/>
    <lineage>
        <taxon>Bacteria</taxon>
        <taxon>Pseudomonadati</taxon>
        <taxon>Bacteroidota</taxon>
        <taxon>Bacteroidia</taxon>
        <taxon>Bacteroidales</taxon>
        <taxon>Bacteroidaceae</taxon>
        <taxon>Mediterranea</taxon>
    </lineage>
</organism>
<reference evidence="1 2" key="1">
    <citation type="journal article" date="2021" name="Sci. Rep.">
        <title>The distribution of antibiotic resistance genes in chicken gut microbiota commensals.</title>
        <authorList>
            <person name="Juricova H."/>
            <person name="Matiasovicova J."/>
            <person name="Kubasova T."/>
            <person name="Cejkova D."/>
            <person name="Rychlik I."/>
        </authorList>
    </citation>
    <scope>NUCLEOTIDE SEQUENCE [LARGE SCALE GENOMIC DNA]</scope>
    <source>
        <strain evidence="1 2">An772</strain>
    </source>
</reference>
<evidence type="ECO:0008006" key="3">
    <source>
        <dbReference type="Google" id="ProtNLM"/>
    </source>
</evidence>
<gene>
    <name evidence="1" type="ORF">H7U35_04365</name>
</gene>
<dbReference type="EMBL" id="JACLYZ010000006">
    <property type="protein sequence ID" value="MBM6734464.1"/>
    <property type="molecule type" value="Genomic_DNA"/>
</dbReference>
<keyword evidence="2" id="KW-1185">Reference proteome</keyword>
<evidence type="ECO:0000313" key="2">
    <source>
        <dbReference type="Proteomes" id="UP000766986"/>
    </source>
</evidence>
<protein>
    <recommendedName>
        <fullName evidence="3">Phage tail protein</fullName>
    </recommendedName>
</protein>
<proteinExistence type="predicted"/>
<evidence type="ECO:0000313" key="1">
    <source>
        <dbReference type="EMBL" id="MBM6734464.1"/>
    </source>
</evidence>
<dbReference type="Proteomes" id="UP000766986">
    <property type="component" value="Unassembled WGS sequence"/>
</dbReference>
<name>A0ABS2DYK9_9BACT</name>
<accession>A0ABS2DYK9</accession>